<gene>
    <name evidence="8" type="ORF">DNG_02173</name>
</gene>
<feature type="transmembrane region" description="Helical" evidence="6">
    <location>
        <begin position="195"/>
        <end position="217"/>
    </location>
</feature>
<sequence>MSSHRAENAPDAIDAEVEHPPAEERGGDEKKTGSLEQPPPHAPFGASTAGDGPIDIPIGVGALNQSFSLSDLLSSRGVNDVPIPEADPKHGSPFEWTRRKKMLVLNAPILAAMISAYASGAYAMPSHILTEKWDISAPVFNIGITIFVAGFAVSPLILAPISEVYGRYWVFVGSGLVFWLGTLGCAVTNSFAGMLVGRFVTGCGASVYATLTGGAIADVCHKEDRNLPMALYAVTIFSGVGLGPLISGVIVDRAGWRWVFYHQLILLAAASLNIIFFLDETRSNVLLKRKCAALNKYFDALYDDSTPASSQPGEKGELTVIPTSGPTRSTGGLRRRIHFTPELDEPELGISLLWRSFAFPLRLLTTESVVFWFSAWVSFAWAILYMQFSSIGLVFRATYNFNSTQVGAVYVSVIVGATLSGTLSILIQPTLHRTFPRRMATPEGRLLSACFESMLLPIGLFWFGWSAQVKAHWIAPTIAIGACTMGIFSVYLAVFNYLADTYHQYSSSAQAAQSMCRNLLAGIFPLVTHLLWGDLSYGVAGSLLGAIAIVLMAVPWVLSLFGEKIRARSPFAGDIKVVDYSNEELP</sequence>
<dbReference type="PANTHER" id="PTHR23502">
    <property type="entry name" value="MAJOR FACILITATOR SUPERFAMILY"/>
    <property type="match status" value="1"/>
</dbReference>
<accession>A0AAE8ST09</accession>
<keyword evidence="2 6" id="KW-0812">Transmembrane</keyword>
<feature type="transmembrane region" description="Helical" evidence="6">
    <location>
        <begin position="369"/>
        <end position="388"/>
    </location>
</feature>
<feature type="compositionally biased region" description="Basic and acidic residues" evidence="5">
    <location>
        <begin position="16"/>
        <end position="33"/>
    </location>
</feature>
<feature type="region of interest" description="Disordered" evidence="5">
    <location>
        <begin position="306"/>
        <end position="331"/>
    </location>
</feature>
<keyword evidence="4 6" id="KW-0472">Membrane</keyword>
<feature type="transmembrane region" description="Helical" evidence="6">
    <location>
        <begin position="538"/>
        <end position="561"/>
    </location>
</feature>
<evidence type="ECO:0000256" key="3">
    <source>
        <dbReference type="ARBA" id="ARBA00022989"/>
    </source>
</evidence>
<dbReference type="PANTHER" id="PTHR23502:SF134">
    <property type="entry name" value="MAJOR FACILITATOR SUPERFAMILY (MFS) PROFILE DOMAIN-CONTAINING PROTEIN-RELATED"/>
    <property type="match status" value="1"/>
</dbReference>
<dbReference type="Pfam" id="PF07690">
    <property type="entry name" value="MFS_1"/>
    <property type="match status" value="1"/>
</dbReference>
<feature type="transmembrane region" description="Helical" evidence="6">
    <location>
        <begin position="135"/>
        <end position="161"/>
    </location>
</feature>
<feature type="transmembrane region" description="Helical" evidence="6">
    <location>
        <begin position="471"/>
        <end position="494"/>
    </location>
</feature>
<keyword evidence="9" id="KW-1185">Reference proteome</keyword>
<dbReference type="PROSITE" id="PS50850">
    <property type="entry name" value="MFS"/>
    <property type="match status" value="1"/>
</dbReference>
<feature type="transmembrane region" description="Helical" evidence="6">
    <location>
        <begin position="229"/>
        <end position="246"/>
    </location>
</feature>
<feature type="region of interest" description="Disordered" evidence="5">
    <location>
        <begin position="1"/>
        <end position="50"/>
    </location>
</feature>
<comment type="caution">
    <text evidence="8">The sequence shown here is derived from an EMBL/GenBank/DDBJ whole genome shotgun (WGS) entry which is preliminary data.</text>
</comment>
<dbReference type="SUPFAM" id="SSF103473">
    <property type="entry name" value="MFS general substrate transporter"/>
    <property type="match status" value="1"/>
</dbReference>
<dbReference type="GO" id="GO:0022857">
    <property type="term" value="F:transmembrane transporter activity"/>
    <property type="evidence" value="ECO:0007669"/>
    <property type="project" value="InterPro"/>
</dbReference>
<evidence type="ECO:0000256" key="1">
    <source>
        <dbReference type="ARBA" id="ARBA00004141"/>
    </source>
</evidence>
<dbReference type="InterPro" id="IPR036259">
    <property type="entry name" value="MFS_trans_sf"/>
</dbReference>
<evidence type="ECO:0000256" key="4">
    <source>
        <dbReference type="ARBA" id="ARBA00023136"/>
    </source>
</evidence>
<proteinExistence type="predicted"/>
<feature type="transmembrane region" description="Helical" evidence="6">
    <location>
        <begin position="103"/>
        <end position="123"/>
    </location>
</feature>
<feature type="domain" description="Major facilitator superfamily (MFS) profile" evidence="7">
    <location>
        <begin position="104"/>
        <end position="565"/>
    </location>
</feature>
<evidence type="ECO:0000256" key="6">
    <source>
        <dbReference type="SAM" id="Phobius"/>
    </source>
</evidence>
<feature type="compositionally biased region" description="Polar residues" evidence="5">
    <location>
        <begin position="321"/>
        <end position="330"/>
    </location>
</feature>
<feature type="transmembrane region" description="Helical" evidence="6">
    <location>
        <begin position="515"/>
        <end position="532"/>
    </location>
</feature>
<dbReference type="EMBL" id="ONZQ02000002">
    <property type="protein sequence ID" value="SPN99138.1"/>
    <property type="molecule type" value="Genomic_DNA"/>
</dbReference>
<dbReference type="Proteomes" id="UP001187682">
    <property type="component" value="Unassembled WGS sequence"/>
</dbReference>
<feature type="transmembrane region" description="Helical" evidence="6">
    <location>
        <begin position="408"/>
        <end position="426"/>
    </location>
</feature>
<dbReference type="InterPro" id="IPR020846">
    <property type="entry name" value="MFS_dom"/>
</dbReference>
<feature type="transmembrane region" description="Helical" evidence="6">
    <location>
        <begin position="168"/>
        <end position="189"/>
    </location>
</feature>
<evidence type="ECO:0000259" key="7">
    <source>
        <dbReference type="PROSITE" id="PS50850"/>
    </source>
</evidence>
<feature type="transmembrane region" description="Helical" evidence="6">
    <location>
        <begin position="446"/>
        <end position="465"/>
    </location>
</feature>
<dbReference type="AlphaFoldDB" id="A0AAE8ST09"/>
<dbReference type="Gene3D" id="1.20.1250.20">
    <property type="entry name" value="MFS general substrate transporter like domains"/>
    <property type="match status" value="1"/>
</dbReference>
<reference evidence="8" key="1">
    <citation type="submission" date="2018-03" db="EMBL/GenBank/DDBJ databases">
        <authorList>
            <person name="Guldener U."/>
        </authorList>
    </citation>
    <scope>NUCLEOTIDE SEQUENCE</scope>
</reference>
<feature type="transmembrane region" description="Helical" evidence="6">
    <location>
        <begin position="258"/>
        <end position="278"/>
    </location>
</feature>
<evidence type="ECO:0000256" key="2">
    <source>
        <dbReference type="ARBA" id="ARBA00022692"/>
    </source>
</evidence>
<name>A0AAE8ST09_9PEZI</name>
<dbReference type="InterPro" id="IPR011701">
    <property type="entry name" value="MFS"/>
</dbReference>
<dbReference type="GO" id="GO:0005886">
    <property type="term" value="C:plasma membrane"/>
    <property type="evidence" value="ECO:0007669"/>
    <property type="project" value="TreeGrafter"/>
</dbReference>
<comment type="subcellular location">
    <subcellularLocation>
        <location evidence="1">Membrane</location>
        <topology evidence="1">Multi-pass membrane protein</topology>
    </subcellularLocation>
</comment>
<evidence type="ECO:0000313" key="8">
    <source>
        <dbReference type="EMBL" id="SPN99138.1"/>
    </source>
</evidence>
<evidence type="ECO:0000256" key="5">
    <source>
        <dbReference type="SAM" id="MobiDB-lite"/>
    </source>
</evidence>
<organism evidence="8 9">
    <name type="scientific">Cephalotrichum gorgonifer</name>
    <dbReference type="NCBI Taxonomy" id="2041049"/>
    <lineage>
        <taxon>Eukaryota</taxon>
        <taxon>Fungi</taxon>
        <taxon>Dikarya</taxon>
        <taxon>Ascomycota</taxon>
        <taxon>Pezizomycotina</taxon>
        <taxon>Sordariomycetes</taxon>
        <taxon>Hypocreomycetidae</taxon>
        <taxon>Microascales</taxon>
        <taxon>Microascaceae</taxon>
        <taxon>Cephalotrichum</taxon>
    </lineage>
</organism>
<protein>
    <submittedName>
        <fullName evidence="8">Related to fluconazole resistance protein (FLU1)</fullName>
    </submittedName>
</protein>
<keyword evidence="3 6" id="KW-1133">Transmembrane helix</keyword>
<evidence type="ECO:0000313" key="9">
    <source>
        <dbReference type="Proteomes" id="UP001187682"/>
    </source>
</evidence>